<protein>
    <submittedName>
        <fullName evidence="2">Uncharacterized protein</fullName>
    </submittedName>
</protein>
<organism evidence="2 3">
    <name type="scientific">Leishmania major</name>
    <dbReference type="NCBI Taxonomy" id="5664"/>
    <lineage>
        <taxon>Eukaryota</taxon>
        <taxon>Discoba</taxon>
        <taxon>Euglenozoa</taxon>
        <taxon>Kinetoplastea</taxon>
        <taxon>Metakinetoplastina</taxon>
        <taxon>Trypanosomatida</taxon>
        <taxon>Trypanosomatidae</taxon>
        <taxon>Leishmaniinae</taxon>
        <taxon>Leishmania</taxon>
    </lineage>
</organism>
<evidence type="ECO:0000313" key="2">
    <source>
        <dbReference type="EMBL" id="CAJ08398.1"/>
    </source>
</evidence>
<dbReference type="VEuPathDB" id="TriTrypDB:LMJLV39_310029800"/>
<dbReference type="KEGG" id="lma:LMJF_31_2100"/>
<feature type="compositionally biased region" description="Basic and acidic residues" evidence="1">
    <location>
        <begin position="324"/>
        <end position="338"/>
    </location>
</feature>
<feature type="region of interest" description="Disordered" evidence="1">
    <location>
        <begin position="1"/>
        <end position="21"/>
    </location>
</feature>
<sequence length="388" mass="42306">MSRSPKQHRRQQAAHVQQLSPTELCETTPILRRASSVSPLQTSGIFQQLDVRNSQEEVGIRLPFFEAQPIPGVSSLATPHAFTHNSHYSRTASLASSTKDSVALASGCFLHNRGARPSVHCAPTNQRDSQLAMVPLPSTSFPHLPLVGDENNASFLASIVTDPTSRRSSYSSLAVQRRAHNDASPVSLGNPSVIRHLTKKRERRMSKAARSGQKSRSSSIASCTKETTQRSPMEDQIRGSQLSLYKLFGSSAAASPIFSAARRKSSRGRKAQPETGVTTDVLRNDDSFSYILHREEEETAVRTKSGVKMIRRTTQEVRLPISVDSHRRSDSALDRGDASRGNSRGPSSPAPFNETSSAVPSLFSESSINDMFSGILLVGDERQGKADQ</sequence>
<dbReference type="OMA" id="VQRRAHN"/>
<accession>Q4Q652</accession>
<dbReference type="RefSeq" id="XP_001685196.1">
    <property type="nucleotide sequence ID" value="XM_001685144.1"/>
</dbReference>
<reference evidence="2 3" key="1">
    <citation type="journal article" date="2005" name="Science">
        <title>The genome of the kinetoplastid parasite, Leishmania major.</title>
        <authorList>
            <person name="Ivens A.C."/>
            <person name="Peacock C.S."/>
            <person name="Worthey E.A."/>
            <person name="Murphy L."/>
            <person name="Aggarwal G."/>
            <person name="Berriman M."/>
            <person name="Sisk E."/>
            <person name="Rajandream M.A."/>
            <person name="Adlem E."/>
            <person name="Aert R."/>
            <person name="Anupama A."/>
            <person name="Apostolou Z."/>
            <person name="Attipoe P."/>
            <person name="Bason N."/>
            <person name="Bauser C."/>
            <person name="Beck A."/>
            <person name="Beverley S.M."/>
            <person name="Bianchettin G."/>
            <person name="Borzym K."/>
            <person name="Bothe G."/>
            <person name="Bruschi C.V."/>
            <person name="Collins M."/>
            <person name="Cadag E."/>
            <person name="Ciarloni L."/>
            <person name="Clayton C."/>
            <person name="Coulson R.M."/>
            <person name="Cronin A."/>
            <person name="Cruz A.K."/>
            <person name="Davies R.M."/>
            <person name="De Gaudenzi J."/>
            <person name="Dobson D.E."/>
            <person name="Duesterhoeft A."/>
            <person name="Fazelina G."/>
            <person name="Fosker N."/>
            <person name="Frasch A.C."/>
            <person name="Fraser A."/>
            <person name="Fuchs M."/>
            <person name="Gabel C."/>
            <person name="Goble A."/>
            <person name="Goffeau A."/>
            <person name="Harris D."/>
            <person name="Hertz-Fowler C."/>
            <person name="Hilbert H."/>
            <person name="Horn D."/>
            <person name="Huang Y."/>
            <person name="Klages S."/>
            <person name="Knights A."/>
            <person name="Kube M."/>
            <person name="Larke N."/>
            <person name="Litvin L."/>
            <person name="Lord A."/>
            <person name="Louie T."/>
            <person name="Marra M."/>
            <person name="Masuy D."/>
            <person name="Matthews K."/>
            <person name="Michaeli S."/>
            <person name="Mottram J.C."/>
            <person name="Muller-Auer S."/>
            <person name="Munden H."/>
            <person name="Nelson S."/>
            <person name="Norbertczak H."/>
            <person name="Oliver K."/>
            <person name="O'neil S."/>
            <person name="Pentony M."/>
            <person name="Pohl T.M."/>
            <person name="Price C."/>
            <person name="Purnelle B."/>
            <person name="Quail M.A."/>
            <person name="Rabbinowitsch E."/>
            <person name="Reinhardt R."/>
            <person name="Rieger M."/>
            <person name="Rinta J."/>
            <person name="Robben J."/>
            <person name="Robertson L."/>
            <person name="Ruiz J.C."/>
            <person name="Rutter S."/>
            <person name="Saunders D."/>
            <person name="Schafer M."/>
            <person name="Schein J."/>
            <person name="Schwartz D.C."/>
            <person name="Seeger K."/>
            <person name="Seyler A."/>
            <person name="Sharp S."/>
            <person name="Shin H."/>
            <person name="Sivam D."/>
            <person name="Squares R."/>
            <person name="Squares S."/>
            <person name="Tosato V."/>
            <person name="Vogt C."/>
            <person name="Volckaert G."/>
            <person name="Wambutt R."/>
            <person name="Warren T."/>
            <person name="Wedler H."/>
            <person name="Woodward J."/>
            <person name="Zhou S."/>
            <person name="Zimmermann W."/>
            <person name="Smith D.F."/>
            <person name="Blackwell J.M."/>
            <person name="Stuart K.D."/>
            <person name="Barrell B."/>
            <person name="Myler P.J."/>
        </authorList>
    </citation>
    <scope>NUCLEOTIDE SEQUENCE [LARGE SCALE GENOMIC DNA]</scope>
    <source>
        <strain evidence="3">MHOM/IL/81/Friedlin</strain>
    </source>
</reference>
<keyword evidence="3" id="KW-1185">Reference proteome</keyword>
<proteinExistence type="predicted"/>
<name>Q4Q652_LEIMA</name>
<feature type="region of interest" description="Disordered" evidence="1">
    <location>
        <begin position="260"/>
        <end position="280"/>
    </location>
</feature>
<feature type="compositionally biased region" description="Polar residues" evidence="1">
    <location>
        <begin position="212"/>
        <end position="231"/>
    </location>
</feature>
<feature type="region of interest" description="Disordered" evidence="1">
    <location>
        <begin position="199"/>
        <end position="236"/>
    </location>
</feature>
<dbReference type="VEuPathDB" id="TriTrypDB:LMJSD75_310029800"/>
<feature type="region of interest" description="Disordered" evidence="1">
    <location>
        <begin position="319"/>
        <end position="358"/>
    </location>
</feature>
<dbReference type="InParanoid" id="Q4Q652"/>
<reference evidence="2 3" key="2">
    <citation type="journal article" date="2011" name="Genome Res.">
        <title>Chromosome and gene copy number variation allow major structural change between species and strains of Leishmania.</title>
        <authorList>
            <person name="Rogers M.B."/>
            <person name="Hilley J.D."/>
            <person name="Dickens N.J."/>
            <person name="Wilkes J."/>
            <person name="Bates P.A."/>
            <person name="Depledge D.P."/>
            <person name="Harris D."/>
            <person name="Her Y."/>
            <person name="Herzyk P."/>
            <person name="Imamura H."/>
            <person name="Otto T.D."/>
            <person name="Sanders M."/>
            <person name="Seeger K."/>
            <person name="Dujardin J.C."/>
            <person name="Berriman M."/>
            <person name="Smith D.F."/>
            <person name="Hertz-Fowler C."/>
            <person name="Mottram J.C."/>
        </authorList>
    </citation>
    <scope>NUCLEOTIDE SEQUENCE [LARGE SCALE GENOMIC DNA]</scope>
    <source>
        <strain evidence="3">MHOM/IL/81/Friedlin</strain>
    </source>
</reference>
<evidence type="ECO:0000313" key="3">
    <source>
        <dbReference type="Proteomes" id="UP000000542"/>
    </source>
</evidence>
<dbReference type="GeneID" id="5654141"/>
<gene>
    <name evidence="2" type="ORF">LMJF_31_2100</name>
</gene>
<dbReference type="Proteomes" id="UP000000542">
    <property type="component" value="Chromosome 31"/>
</dbReference>
<dbReference type="VEuPathDB" id="TriTrypDB:LMJFC_310034700"/>
<dbReference type="EMBL" id="FR796427">
    <property type="protein sequence ID" value="CAJ08398.1"/>
    <property type="molecule type" value="Genomic_DNA"/>
</dbReference>
<dbReference type="HOGENOM" id="CLU_712627_0_0_1"/>
<dbReference type="VEuPathDB" id="TriTrypDB:LmjF.31.2100"/>
<evidence type="ECO:0000256" key="1">
    <source>
        <dbReference type="SAM" id="MobiDB-lite"/>
    </source>
</evidence>
<dbReference type="AlphaFoldDB" id="Q4Q652"/>
<feature type="compositionally biased region" description="Basic residues" evidence="1">
    <location>
        <begin position="261"/>
        <end position="270"/>
    </location>
</feature>
<feature type="compositionally biased region" description="Basic residues" evidence="1">
    <location>
        <begin position="1"/>
        <end position="12"/>
    </location>
</feature>